<dbReference type="PROSITE" id="PS50927">
    <property type="entry name" value="BULB_LECTIN"/>
    <property type="match status" value="1"/>
</dbReference>
<evidence type="ECO:0000259" key="1">
    <source>
        <dbReference type="PROSITE" id="PS50927"/>
    </source>
</evidence>
<name>A0A8J5HJZ8_ZINOF</name>
<dbReference type="EMBL" id="JACMSC010000005">
    <property type="protein sequence ID" value="KAG6520623.1"/>
    <property type="molecule type" value="Genomic_DNA"/>
</dbReference>
<keyword evidence="3" id="KW-1185">Reference proteome</keyword>
<dbReference type="GO" id="GO:0051707">
    <property type="term" value="P:response to other organism"/>
    <property type="evidence" value="ECO:0007669"/>
    <property type="project" value="UniProtKB-ARBA"/>
</dbReference>
<dbReference type="InterPro" id="IPR036426">
    <property type="entry name" value="Bulb-type_lectin_dom_sf"/>
</dbReference>
<dbReference type="InterPro" id="IPR001480">
    <property type="entry name" value="Bulb-type_lectin_dom"/>
</dbReference>
<gene>
    <name evidence="2" type="ORF">ZIOFF_017682</name>
</gene>
<protein>
    <recommendedName>
        <fullName evidence="1">Bulb-type lectin domain-containing protein</fullName>
    </recommendedName>
</protein>
<feature type="domain" description="Bulb-type lectin" evidence="1">
    <location>
        <begin position="27"/>
        <end position="107"/>
    </location>
</feature>
<evidence type="ECO:0000313" key="2">
    <source>
        <dbReference type="EMBL" id="KAG6520623.1"/>
    </source>
</evidence>
<dbReference type="Proteomes" id="UP000734854">
    <property type="component" value="Unassembled WGS sequence"/>
</dbReference>
<dbReference type="Gene3D" id="2.90.10.10">
    <property type="entry name" value="Bulb-type lectin domain"/>
    <property type="match status" value="1"/>
</dbReference>
<proteinExistence type="predicted"/>
<reference evidence="2 3" key="1">
    <citation type="submission" date="2020-08" db="EMBL/GenBank/DDBJ databases">
        <title>Plant Genome Project.</title>
        <authorList>
            <person name="Zhang R.-G."/>
        </authorList>
    </citation>
    <scope>NUCLEOTIDE SEQUENCE [LARGE SCALE GENOMIC DNA]</scope>
    <source>
        <tissue evidence="2">Rhizome</tissue>
    </source>
</reference>
<organism evidence="2 3">
    <name type="scientific">Zingiber officinale</name>
    <name type="common">Ginger</name>
    <name type="synonym">Amomum zingiber</name>
    <dbReference type="NCBI Taxonomy" id="94328"/>
    <lineage>
        <taxon>Eukaryota</taxon>
        <taxon>Viridiplantae</taxon>
        <taxon>Streptophyta</taxon>
        <taxon>Embryophyta</taxon>
        <taxon>Tracheophyta</taxon>
        <taxon>Spermatophyta</taxon>
        <taxon>Magnoliopsida</taxon>
        <taxon>Liliopsida</taxon>
        <taxon>Zingiberales</taxon>
        <taxon>Zingiberaceae</taxon>
        <taxon>Zingiber</taxon>
    </lineage>
</organism>
<evidence type="ECO:0000313" key="3">
    <source>
        <dbReference type="Proteomes" id="UP000734854"/>
    </source>
</evidence>
<dbReference type="AlphaFoldDB" id="A0A8J5HJZ8"/>
<dbReference type="PANTHER" id="PTHR32444">
    <property type="entry name" value="BULB-TYPE LECTIN DOMAIN-CONTAINING PROTEIN"/>
    <property type="match status" value="1"/>
</dbReference>
<accession>A0A8J5HJZ8</accession>
<sequence length="107" mass="11677">MLLVHDQFRTWSDIRTGGMPTFTVTSTDTISTQHSLTGNQTITSGGGTGTFVLGFFTTPGSCGNYYIGIWYDKISVLTLVWVANRVTLVTHTETTTSEIKISHDGNL</sequence>
<dbReference type="SUPFAM" id="SSF51110">
    <property type="entry name" value="alpha-D-mannose-specific plant lectins"/>
    <property type="match status" value="1"/>
</dbReference>
<comment type="caution">
    <text evidence="2">The sequence shown here is derived from an EMBL/GenBank/DDBJ whole genome shotgun (WGS) entry which is preliminary data.</text>
</comment>
<dbReference type="PANTHER" id="PTHR32444:SF247">
    <property type="entry name" value="OS01G0958200 PROTEIN"/>
    <property type="match status" value="1"/>
</dbReference>